<feature type="region of interest" description="Disordered" evidence="1">
    <location>
        <begin position="1"/>
        <end position="22"/>
    </location>
</feature>
<proteinExistence type="predicted"/>
<protein>
    <recommendedName>
        <fullName evidence="4">Envelope-like protein</fullName>
    </recommendedName>
</protein>
<organism evidence="2 3">
    <name type="scientific">Trifolium medium</name>
    <dbReference type="NCBI Taxonomy" id="97028"/>
    <lineage>
        <taxon>Eukaryota</taxon>
        <taxon>Viridiplantae</taxon>
        <taxon>Streptophyta</taxon>
        <taxon>Embryophyta</taxon>
        <taxon>Tracheophyta</taxon>
        <taxon>Spermatophyta</taxon>
        <taxon>Magnoliopsida</taxon>
        <taxon>eudicotyledons</taxon>
        <taxon>Gunneridae</taxon>
        <taxon>Pentapetalae</taxon>
        <taxon>rosids</taxon>
        <taxon>fabids</taxon>
        <taxon>Fabales</taxon>
        <taxon>Fabaceae</taxon>
        <taxon>Papilionoideae</taxon>
        <taxon>50 kb inversion clade</taxon>
        <taxon>NPAAA clade</taxon>
        <taxon>Hologalegina</taxon>
        <taxon>IRL clade</taxon>
        <taxon>Trifolieae</taxon>
        <taxon>Trifolium</taxon>
    </lineage>
</organism>
<keyword evidence="3" id="KW-1185">Reference proteome</keyword>
<evidence type="ECO:0008006" key="4">
    <source>
        <dbReference type="Google" id="ProtNLM"/>
    </source>
</evidence>
<accession>A0A392SR77</accession>
<dbReference type="Proteomes" id="UP000265520">
    <property type="component" value="Unassembled WGS sequence"/>
</dbReference>
<comment type="caution">
    <text evidence="2">The sequence shown here is derived from an EMBL/GenBank/DDBJ whole genome shotgun (WGS) entry which is preliminary data.</text>
</comment>
<evidence type="ECO:0000313" key="3">
    <source>
        <dbReference type="Proteomes" id="UP000265520"/>
    </source>
</evidence>
<feature type="non-terminal residue" evidence="2">
    <location>
        <position position="1"/>
    </location>
</feature>
<dbReference type="EMBL" id="LXQA010430648">
    <property type="protein sequence ID" value="MCI51371.1"/>
    <property type="molecule type" value="Genomic_DNA"/>
</dbReference>
<name>A0A392SR77_9FABA</name>
<dbReference type="AlphaFoldDB" id="A0A392SR77"/>
<sequence length="99" mass="10495">GKAVASVVTSAKPAKSTKKTVNIGPKKQLSKVVPPFETKKKGLKRKAVESSDSDFEETIVVASAGTSRKTFGGKKIPVNVPSAPLDNVSFHLEDGSSRW</sequence>
<evidence type="ECO:0000256" key="1">
    <source>
        <dbReference type="SAM" id="MobiDB-lite"/>
    </source>
</evidence>
<feature type="non-terminal residue" evidence="2">
    <location>
        <position position="99"/>
    </location>
</feature>
<evidence type="ECO:0000313" key="2">
    <source>
        <dbReference type="EMBL" id="MCI51371.1"/>
    </source>
</evidence>
<reference evidence="2 3" key="1">
    <citation type="journal article" date="2018" name="Front. Plant Sci.">
        <title>Red Clover (Trifolium pratense) and Zigzag Clover (T. medium) - A Picture of Genomic Similarities and Differences.</title>
        <authorList>
            <person name="Dluhosova J."/>
            <person name="Istvanek J."/>
            <person name="Nedelnik J."/>
            <person name="Repkova J."/>
        </authorList>
    </citation>
    <scope>NUCLEOTIDE SEQUENCE [LARGE SCALE GENOMIC DNA]</scope>
    <source>
        <strain evidence="3">cv. 10/8</strain>
        <tissue evidence="2">Leaf</tissue>
    </source>
</reference>